<feature type="domain" description="MvdD-like pre-ATP grasp" evidence="1">
    <location>
        <begin position="4"/>
        <end position="119"/>
    </location>
</feature>
<evidence type="ECO:0000313" key="3">
    <source>
        <dbReference type="Proteomes" id="UP000648257"/>
    </source>
</evidence>
<dbReference type="SUPFAM" id="SSF56059">
    <property type="entry name" value="Glutathione synthetase ATP-binding domain-like"/>
    <property type="match status" value="1"/>
</dbReference>
<organism evidence="2 3">
    <name type="scientific">Undibacterium seohonense</name>
    <dbReference type="NCBI Taxonomy" id="1344950"/>
    <lineage>
        <taxon>Bacteria</taxon>
        <taxon>Pseudomonadati</taxon>
        <taxon>Pseudomonadota</taxon>
        <taxon>Betaproteobacteria</taxon>
        <taxon>Burkholderiales</taxon>
        <taxon>Oxalobacteraceae</taxon>
        <taxon>Undibacterium</taxon>
    </lineage>
</organism>
<proteinExistence type="predicted"/>
<reference evidence="2 3" key="1">
    <citation type="submission" date="2020-08" db="EMBL/GenBank/DDBJ databases">
        <title>Novel species isolated from subtropical streams in China.</title>
        <authorList>
            <person name="Lu H."/>
        </authorList>
    </citation>
    <scope>NUCLEOTIDE SEQUENCE [LARGE SCALE GENOMIC DNA]</scope>
    <source>
        <strain evidence="2 3">KACC 16656</strain>
    </source>
</reference>
<dbReference type="PANTHER" id="PTHR21621:SF0">
    <property type="entry name" value="BETA-CITRYLGLUTAMATE SYNTHASE B-RELATED"/>
    <property type="match status" value="1"/>
</dbReference>
<evidence type="ECO:0000259" key="1">
    <source>
        <dbReference type="Pfam" id="PF21068"/>
    </source>
</evidence>
<comment type="caution">
    <text evidence="2">The sequence shown here is derived from an EMBL/GenBank/DDBJ whole genome shotgun (WGS) entry which is preliminary data.</text>
</comment>
<gene>
    <name evidence="2" type="ORF">H8K52_15705</name>
</gene>
<keyword evidence="3" id="KW-1185">Reference proteome</keyword>
<dbReference type="RefSeq" id="WP_186923855.1">
    <property type="nucleotide sequence ID" value="NZ_JACOFW010000020.1"/>
</dbReference>
<dbReference type="InterPro" id="IPR048936">
    <property type="entry name" value="MvdD-like_ATPgrasp"/>
</dbReference>
<accession>A0ABR6X7D9</accession>
<sequence length="335" mass="38214">MTKKILIISNSTDLHVDLVAEILQHKGHTAFRLNLDCFPRDYQLTQSFNSHGNEGEIKHLLSGSSIQLHEIASIWARKPGEFSFRSEDLGVQEKTYAKLEAEQTLFGLLLGLNCFWIGHPLIMRGAMWKGEQLQRALRFGFQIPNSIISNQPQHIRDFYQKQQASIIFKSMSSASLAADQVEFTERRTHGITTTLVSEDLMENIDAVSELPCHFQKYIHKQYELRVTLIGEHIFAAKIHSQADDRTMIDSRDMSAEIPYEATQLPANIEQQCRDFVSSYGLNFSALDLIVTPENEYVFLENNPAGQFLYIEQLIPEFKLLDTVANLLIKECTCSN</sequence>
<name>A0ABR6X7D9_9BURK</name>
<dbReference type="Pfam" id="PF21068">
    <property type="entry name" value="ATPgraspMvdD"/>
    <property type="match status" value="1"/>
</dbReference>
<dbReference type="EMBL" id="JACOFW010000020">
    <property type="protein sequence ID" value="MBC3808787.1"/>
    <property type="molecule type" value="Genomic_DNA"/>
</dbReference>
<evidence type="ECO:0000313" key="2">
    <source>
        <dbReference type="EMBL" id="MBC3808787.1"/>
    </source>
</evidence>
<dbReference type="Gene3D" id="3.30.470.20">
    <property type="entry name" value="ATP-grasp fold, B domain"/>
    <property type="match status" value="1"/>
</dbReference>
<dbReference type="Proteomes" id="UP000648257">
    <property type="component" value="Unassembled WGS sequence"/>
</dbReference>
<protein>
    <recommendedName>
        <fullName evidence="1">MvdD-like pre-ATP grasp domain-containing protein</fullName>
    </recommendedName>
</protein>
<dbReference type="PANTHER" id="PTHR21621">
    <property type="entry name" value="RIBOSOMAL PROTEIN S6 MODIFICATION PROTEIN"/>
    <property type="match status" value="1"/>
</dbReference>